<dbReference type="GO" id="GO:0018822">
    <property type="term" value="F:nitrile hydratase activity"/>
    <property type="evidence" value="ECO:0007669"/>
    <property type="project" value="UniProtKB-EC"/>
</dbReference>
<dbReference type="Proteomes" id="UP000646523">
    <property type="component" value="Unassembled WGS sequence"/>
</dbReference>
<dbReference type="Pfam" id="PF02211">
    <property type="entry name" value="NHase_beta_C"/>
    <property type="match status" value="1"/>
</dbReference>
<keyword evidence="3 5" id="KW-0456">Lyase</keyword>
<reference evidence="8" key="1">
    <citation type="journal article" date="2014" name="Int. J. Syst. Evol. Microbiol.">
        <title>Complete genome sequence of Corynebacterium casei LMG S-19264T (=DSM 44701T), isolated from a smear-ripened cheese.</title>
        <authorList>
            <consortium name="US DOE Joint Genome Institute (JGI-PGF)"/>
            <person name="Walter F."/>
            <person name="Albersmeier A."/>
            <person name="Kalinowski J."/>
            <person name="Ruckert C."/>
        </authorList>
    </citation>
    <scope>NUCLEOTIDE SEQUENCE</scope>
    <source>
        <strain evidence="8">CGMCC 4.7368</strain>
    </source>
</reference>
<organism evidence="8 9">
    <name type="scientific">Nonomuraea cavernae</name>
    <dbReference type="NCBI Taxonomy" id="2045107"/>
    <lineage>
        <taxon>Bacteria</taxon>
        <taxon>Bacillati</taxon>
        <taxon>Actinomycetota</taxon>
        <taxon>Actinomycetes</taxon>
        <taxon>Streptosporangiales</taxon>
        <taxon>Streptosporangiaceae</taxon>
        <taxon>Nonomuraea</taxon>
    </lineage>
</organism>
<dbReference type="GO" id="GO:0046914">
    <property type="term" value="F:transition metal ion binding"/>
    <property type="evidence" value="ECO:0007669"/>
    <property type="project" value="InterPro"/>
</dbReference>
<dbReference type="InterPro" id="IPR008990">
    <property type="entry name" value="Elect_transpt_acc-like_dom_sf"/>
</dbReference>
<dbReference type="PIRSF" id="PIRSF001427">
    <property type="entry name" value="NHase_beta"/>
    <property type="match status" value="1"/>
</dbReference>
<evidence type="ECO:0000313" key="8">
    <source>
        <dbReference type="EMBL" id="GGO81080.1"/>
    </source>
</evidence>
<evidence type="ECO:0000256" key="1">
    <source>
        <dbReference type="ARBA" id="ARBA00004042"/>
    </source>
</evidence>
<dbReference type="InterPro" id="IPR024690">
    <property type="entry name" value="CN_hydtase_beta_dom_C"/>
</dbReference>
<dbReference type="AlphaFoldDB" id="A0A917ZD16"/>
<dbReference type="NCBIfam" id="TIGR03888">
    <property type="entry name" value="nitrile_beta"/>
    <property type="match status" value="1"/>
</dbReference>
<feature type="domain" description="Nitrile hydratase beta subunit" evidence="6">
    <location>
        <begin position="130"/>
        <end position="225"/>
    </location>
</feature>
<dbReference type="InterPro" id="IPR042262">
    <property type="entry name" value="CN_hydtase_beta_C"/>
</dbReference>
<feature type="domain" description="Nitrile hydratase beta subunit-like N-terminal" evidence="7">
    <location>
        <begin position="1"/>
        <end position="101"/>
    </location>
</feature>
<dbReference type="InterPro" id="IPR003168">
    <property type="entry name" value="Nitrile_hydratase_bsu"/>
</dbReference>
<reference evidence="8" key="2">
    <citation type="submission" date="2020-09" db="EMBL/GenBank/DDBJ databases">
        <authorList>
            <person name="Sun Q."/>
            <person name="Zhou Y."/>
        </authorList>
    </citation>
    <scope>NUCLEOTIDE SEQUENCE</scope>
    <source>
        <strain evidence="8">CGMCC 4.7368</strain>
    </source>
</reference>
<protein>
    <recommendedName>
        <fullName evidence="5">Nitrile hydratase subunit beta</fullName>
        <shortName evidence="5">NHase</shortName>
        <ecNumber evidence="5">4.2.1.84</ecNumber>
    </recommendedName>
</protein>
<dbReference type="Gene3D" id="2.30.30.50">
    <property type="match status" value="1"/>
</dbReference>
<accession>A0A917ZD16</accession>
<dbReference type="SUPFAM" id="SSF50090">
    <property type="entry name" value="Electron transport accessory proteins"/>
    <property type="match status" value="1"/>
</dbReference>
<evidence type="ECO:0000259" key="6">
    <source>
        <dbReference type="Pfam" id="PF02211"/>
    </source>
</evidence>
<evidence type="ECO:0000256" key="4">
    <source>
        <dbReference type="ARBA" id="ARBA00044877"/>
    </source>
</evidence>
<proteinExistence type="inferred from homology"/>
<evidence type="ECO:0000259" key="7">
    <source>
        <dbReference type="Pfam" id="PF21006"/>
    </source>
</evidence>
<evidence type="ECO:0000256" key="5">
    <source>
        <dbReference type="PIRNR" id="PIRNR001427"/>
    </source>
</evidence>
<comment type="function">
    <text evidence="1 5">NHase catalyzes the hydration of various nitrile compounds to the corresponding amides.</text>
</comment>
<comment type="catalytic activity">
    <reaction evidence="4 5">
        <text>an aliphatic primary amide = an aliphatic nitrile + H2O</text>
        <dbReference type="Rhea" id="RHEA:12673"/>
        <dbReference type="ChEBI" id="CHEBI:15377"/>
        <dbReference type="ChEBI" id="CHEBI:65285"/>
        <dbReference type="ChEBI" id="CHEBI:80291"/>
        <dbReference type="EC" id="4.2.1.84"/>
    </reaction>
</comment>
<evidence type="ECO:0000313" key="9">
    <source>
        <dbReference type="Proteomes" id="UP000646523"/>
    </source>
</evidence>
<name>A0A917ZD16_9ACTN</name>
<dbReference type="RefSeq" id="WP_189128441.1">
    <property type="nucleotide sequence ID" value="NZ_BMNH01000035.1"/>
</dbReference>
<dbReference type="EC" id="4.2.1.84" evidence="5"/>
<gene>
    <name evidence="8" type="primary">nthB</name>
    <name evidence="8" type="ORF">GCM10012289_69200</name>
</gene>
<dbReference type="Pfam" id="PF21006">
    <property type="entry name" value="NHase_beta_N"/>
    <property type="match status" value="1"/>
</dbReference>
<dbReference type="Gene3D" id="1.10.472.20">
    <property type="entry name" value="Nitrile hydratase, beta subunit"/>
    <property type="match status" value="1"/>
</dbReference>
<comment type="caution">
    <text evidence="8">The sequence shown here is derived from an EMBL/GenBank/DDBJ whole genome shotgun (WGS) entry which is preliminary data.</text>
</comment>
<keyword evidence="9" id="KW-1185">Reference proteome</keyword>
<comment type="similarity">
    <text evidence="2 5">Belongs to the nitrile hydratase subunit beta family.</text>
</comment>
<evidence type="ECO:0000256" key="3">
    <source>
        <dbReference type="ARBA" id="ARBA00023239"/>
    </source>
</evidence>
<evidence type="ECO:0000256" key="2">
    <source>
        <dbReference type="ARBA" id="ARBA00009098"/>
    </source>
</evidence>
<dbReference type="EMBL" id="BMNH01000035">
    <property type="protein sequence ID" value="GGO81080.1"/>
    <property type="molecule type" value="Genomic_DNA"/>
</dbReference>
<dbReference type="InterPro" id="IPR049054">
    <property type="entry name" value="CN_hydtase_beta-like_N"/>
</dbReference>
<sequence>MNGAHDVGGVLGFGPVVSEPDEPVFSADWERQAFAIAIASLCQGVAAADENRNAIERMGNVAYLSTSYYEHWLVAMEKLLVQKGIIDEQERVERVRAFLSGRSLPSRESVPDDGELARTVRDAIATGGPSVRETGATPKFAIGDEVVTTPWISRTHTRLPGYARGKRGTIIAYHGSHVLPDSRAHLRGENPEPLYTVRFDAHDLWGDEAEAQAGCVHLDLWESYLIERTSDGENMENSRS</sequence>